<protein>
    <recommendedName>
        <fullName evidence="6 7">Large ribosomal subunit protein uL3</fullName>
    </recommendedName>
</protein>
<dbReference type="InterPro" id="IPR019927">
    <property type="entry name" value="Ribosomal_uL3_bac/org-type"/>
</dbReference>
<dbReference type="AlphaFoldDB" id="A0A0M2NKX4"/>
<dbReference type="Gene3D" id="3.30.160.810">
    <property type="match status" value="1"/>
</dbReference>
<proteinExistence type="inferred from homology"/>
<keyword evidence="4 7" id="KW-0689">Ribosomal protein</keyword>
<dbReference type="InterPro" id="IPR009000">
    <property type="entry name" value="Transl_B-barrel_sf"/>
</dbReference>
<name>A0A0M2NKX4_9FIRM</name>
<evidence type="ECO:0000256" key="8">
    <source>
        <dbReference type="RuleBase" id="RU003905"/>
    </source>
</evidence>
<dbReference type="PANTHER" id="PTHR11229">
    <property type="entry name" value="50S RIBOSOMAL PROTEIN L3"/>
    <property type="match status" value="1"/>
</dbReference>
<dbReference type="InterPro" id="IPR019926">
    <property type="entry name" value="Ribosomal_uL3_CS"/>
</dbReference>
<organism evidence="11 12">
    <name type="scientific">Christensenella hongkongensis</name>
    <dbReference type="NCBI Taxonomy" id="270498"/>
    <lineage>
        <taxon>Bacteria</taxon>
        <taxon>Bacillati</taxon>
        <taxon>Bacillota</taxon>
        <taxon>Clostridia</taxon>
        <taxon>Christensenellales</taxon>
        <taxon>Christensenellaceae</taxon>
        <taxon>Christensenella</taxon>
    </lineage>
</organism>
<dbReference type="PANTHER" id="PTHR11229:SF16">
    <property type="entry name" value="LARGE RIBOSOMAL SUBUNIT PROTEIN UL3C"/>
    <property type="match status" value="1"/>
</dbReference>
<evidence type="ECO:0000256" key="6">
    <source>
        <dbReference type="ARBA" id="ARBA00035243"/>
    </source>
</evidence>
<dbReference type="FunFam" id="2.40.30.10:FF:000004">
    <property type="entry name" value="50S ribosomal protein L3"/>
    <property type="match status" value="1"/>
</dbReference>
<dbReference type="Pfam" id="PF00297">
    <property type="entry name" value="Ribosomal_L3"/>
    <property type="match status" value="1"/>
</dbReference>
<dbReference type="HAMAP" id="MF_01325_B">
    <property type="entry name" value="Ribosomal_uL3_B"/>
    <property type="match status" value="1"/>
</dbReference>
<comment type="caution">
    <text evidence="11">The sequence shown here is derived from an EMBL/GenBank/DDBJ whole genome shotgun (WGS) entry which is preliminary data.</text>
</comment>
<evidence type="ECO:0000256" key="4">
    <source>
        <dbReference type="ARBA" id="ARBA00022980"/>
    </source>
</evidence>
<evidence type="ECO:0000256" key="9">
    <source>
        <dbReference type="RuleBase" id="RU003906"/>
    </source>
</evidence>
<evidence type="ECO:0000256" key="5">
    <source>
        <dbReference type="ARBA" id="ARBA00023274"/>
    </source>
</evidence>
<reference evidence="11 12" key="1">
    <citation type="submission" date="2015-04" db="EMBL/GenBank/DDBJ databases">
        <title>Draft genome sequence of bacteremic isolate Catabacter hongkongensis type strain HKU16T.</title>
        <authorList>
            <person name="Lau S.K."/>
            <person name="Teng J.L."/>
            <person name="Huang Y."/>
            <person name="Curreem S.O."/>
            <person name="Tsui S.K."/>
            <person name="Woo P.C."/>
        </authorList>
    </citation>
    <scope>NUCLEOTIDE SEQUENCE [LARGE SCALE GENOMIC DNA]</scope>
    <source>
        <strain evidence="11 12">HKU16</strain>
    </source>
</reference>
<evidence type="ECO:0000256" key="1">
    <source>
        <dbReference type="ARBA" id="ARBA00006540"/>
    </source>
</evidence>
<keyword evidence="2 7" id="KW-0699">rRNA-binding</keyword>
<evidence type="ECO:0000313" key="11">
    <source>
        <dbReference type="EMBL" id="KKI50900.1"/>
    </source>
</evidence>
<dbReference type="NCBIfam" id="TIGR03625">
    <property type="entry name" value="L3_bact"/>
    <property type="match status" value="1"/>
</dbReference>
<dbReference type="Gene3D" id="2.40.30.10">
    <property type="entry name" value="Translation factors"/>
    <property type="match status" value="1"/>
</dbReference>
<feature type="region of interest" description="Disordered" evidence="10">
    <location>
        <begin position="130"/>
        <end position="154"/>
    </location>
</feature>
<dbReference type="FunFam" id="3.30.160.810:FF:000001">
    <property type="entry name" value="50S ribosomal protein L3"/>
    <property type="match status" value="1"/>
</dbReference>
<sequence>MKAILGEKIGMTQIFTEDGRVVPVTVVKAGPCVIVQKKTVESDGYNAVQVGFGDIKEKNVNKPLKGHFGKVKATPTRYLREFRGDDAEGLEAGAEIKADIFEAGEKIDVSGISKGKGFLGVIARWGQHRGPMSHGSRYHRRPGSMGACASPGKVMKGKRLPGRGGFDKVTIQNLEVVKVDMDKNLILIKGAVPGAKGGLVTIKKSVKSL</sequence>
<keyword evidence="12" id="KW-1185">Reference proteome</keyword>
<gene>
    <name evidence="7" type="primary">rplC</name>
    <name evidence="11" type="ORF">CHK_1624</name>
</gene>
<evidence type="ECO:0000256" key="3">
    <source>
        <dbReference type="ARBA" id="ARBA00022884"/>
    </source>
</evidence>
<dbReference type="SUPFAM" id="SSF50447">
    <property type="entry name" value="Translation proteins"/>
    <property type="match status" value="1"/>
</dbReference>
<dbReference type="STRING" id="270498.CHK_1624"/>
<dbReference type="GO" id="GO:0022625">
    <property type="term" value="C:cytosolic large ribosomal subunit"/>
    <property type="evidence" value="ECO:0007669"/>
    <property type="project" value="TreeGrafter"/>
</dbReference>
<accession>A0A0M2NKX4</accession>
<evidence type="ECO:0000256" key="2">
    <source>
        <dbReference type="ARBA" id="ARBA00022730"/>
    </source>
</evidence>
<dbReference type="InterPro" id="IPR000597">
    <property type="entry name" value="Ribosomal_uL3"/>
</dbReference>
<dbReference type="GO" id="GO:0003735">
    <property type="term" value="F:structural constituent of ribosome"/>
    <property type="evidence" value="ECO:0007669"/>
    <property type="project" value="UniProtKB-UniRule"/>
</dbReference>
<dbReference type="EMBL" id="LAYJ01000090">
    <property type="protein sequence ID" value="KKI50900.1"/>
    <property type="molecule type" value="Genomic_DNA"/>
</dbReference>
<dbReference type="GO" id="GO:0019843">
    <property type="term" value="F:rRNA binding"/>
    <property type="evidence" value="ECO:0007669"/>
    <property type="project" value="UniProtKB-UniRule"/>
</dbReference>
<evidence type="ECO:0000313" key="12">
    <source>
        <dbReference type="Proteomes" id="UP000034076"/>
    </source>
</evidence>
<evidence type="ECO:0000256" key="10">
    <source>
        <dbReference type="SAM" id="MobiDB-lite"/>
    </source>
</evidence>
<comment type="similarity">
    <text evidence="1 7 8">Belongs to the universal ribosomal protein uL3 family.</text>
</comment>
<dbReference type="PROSITE" id="PS00474">
    <property type="entry name" value="RIBOSOMAL_L3"/>
    <property type="match status" value="1"/>
</dbReference>
<keyword evidence="5 7" id="KW-0687">Ribonucleoprotein</keyword>
<evidence type="ECO:0000256" key="7">
    <source>
        <dbReference type="HAMAP-Rule" id="MF_01325"/>
    </source>
</evidence>
<dbReference type="GO" id="GO:0006412">
    <property type="term" value="P:translation"/>
    <property type="evidence" value="ECO:0007669"/>
    <property type="project" value="UniProtKB-UniRule"/>
</dbReference>
<dbReference type="PATRIC" id="fig|270498.16.peg.1141"/>
<dbReference type="OrthoDB" id="9806135at2"/>
<dbReference type="RefSeq" id="WP_046443499.1">
    <property type="nucleotide sequence ID" value="NZ_CAUERS010000052.1"/>
</dbReference>
<dbReference type="Proteomes" id="UP000034076">
    <property type="component" value="Unassembled WGS sequence"/>
</dbReference>
<keyword evidence="3 7" id="KW-0694">RNA-binding</keyword>
<comment type="function">
    <text evidence="7 9">One of the primary rRNA binding proteins, it binds directly near the 3'-end of the 23S rRNA, where it nucleates assembly of the 50S subunit.</text>
</comment>
<comment type="subunit">
    <text evidence="7 9">Part of the 50S ribosomal subunit. Forms a cluster with proteins L14 and L19.</text>
</comment>